<feature type="region of interest" description="Disordered" evidence="8">
    <location>
        <begin position="298"/>
        <end position="319"/>
    </location>
</feature>
<evidence type="ECO:0000256" key="7">
    <source>
        <dbReference type="ARBA" id="ARBA00023242"/>
    </source>
</evidence>
<feature type="compositionally biased region" description="Basic and acidic residues" evidence="8">
    <location>
        <begin position="1"/>
        <end position="18"/>
    </location>
</feature>
<accession>A0A2X0MNJ0</accession>
<dbReference type="Proteomes" id="UP000249464">
    <property type="component" value="Unassembled WGS sequence"/>
</dbReference>
<feature type="region of interest" description="Disordered" evidence="8">
    <location>
        <begin position="679"/>
        <end position="715"/>
    </location>
</feature>
<keyword evidence="11" id="KW-1185">Reference proteome</keyword>
<evidence type="ECO:0000256" key="5">
    <source>
        <dbReference type="ARBA" id="ARBA00023010"/>
    </source>
</evidence>
<feature type="compositionally biased region" description="Basic and acidic residues" evidence="8">
    <location>
        <begin position="471"/>
        <end position="495"/>
    </location>
</feature>
<protein>
    <submittedName>
        <fullName evidence="10">BQ5605_C014g07519 protein</fullName>
    </submittedName>
</protein>
<evidence type="ECO:0000256" key="2">
    <source>
        <dbReference type="ARBA" id="ARBA00022448"/>
    </source>
</evidence>
<feature type="compositionally biased region" description="Low complexity" evidence="8">
    <location>
        <begin position="102"/>
        <end position="111"/>
    </location>
</feature>
<reference evidence="10 11" key="1">
    <citation type="submission" date="2016-11" db="EMBL/GenBank/DDBJ databases">
        <authorList>
            <person name="Jaros S."/>
            <person name="Januszkiewicz K."/>
            <person name="Wedrychowicz H."/>
        </authorList>
    </citation>
    <scope>NUCLEOTIDE SEQUENCE [LARGE SCALE GENOMIC DNA]</scope>
</reference>
<feature type="compositionally biased region" description="Polar residues" evidence="8">
    <location>
        <begin position="120"/>
        <end position="138"/>
    </location>
</feature>
<dbReference type="InterPro" id="IPR011993">
    <property type="entry name" value="PH-like_dom_sf"/>
</dbReference>
<dbReference type="GO" id="GO:0015031">
    <property type="term" value="P:protein transport"/>
    <property type="evidence" value="ECO:0007669"/>
    <property type="project" value="UniProtKB-KW"/>
</dbReference>
<keyword evidence="6" id="KW-0906">Nuclear pore complex</keyword>
<organism evidence="10 11">
    <name type="scientific">Microbotryum silenes-dioicae</name>
    <dbReference type="NCBI Taxonomy" id="796604"/>
    <lineage>
        <taxon>Eukaryota</taxon>
        <taxon>Fungi</taxon>
        <taxon>Dikarya</taxon>
        <taxon>Basidiomycota</taxon>
        <taxon>Pucciniomycotina</taxon>
        <taxon>Microbotryomycetes</taxon>
        <taxon>Microbotryales</taxon>
        <taxon>Microbotryaceae</taxon>
        <taxon>Microbotryum</taxon>
    </lineage>
</organism>
<keyword evidence="4" id="KW-0653">Protein transport</keyword>
<dbReference type="InterPro" id="IPR015007">
    <property type="entry name" value="NUP2/50/61"/>
</dbReference>
<feature type="region of interest" description="Disordered" evidence="8">
    <location>
        <begin position="333"/>
        <end position="354"/>
    </location>
</feature>
<dbReference type="SMART" id="SM00160">
    <property type="entry name" value="RanBD"/>
    <property type="match status" value="1"/>
</dbReference>
<evidence type="ECO:0000259" key="9">
    <source>
        <dbReference type="SMART" id="SM00160"/>
    </source>
</evidence>
<feature type="region of interest" description="Disordered" evidence="8">
    <location>
        <begin position="181"/>
        <end position="203"/>
    </location>
</feature>
<evidence type="ECO:0000313" key="11">
    <source>
        <dbReference type="Proteomes" id="UP000249464"/>
    </source>
</evidence>
<name>A0A2X0MNJ0_9BASI</name>
<keyword evidence="5" id="KW-0811">Translocation</keyword>
<dbReference type="GO" id="GO:0005643">
    <property type="term" value="C:nuclear pore"/>
    <property type="evidence" value="ECO:0007669"/>
    <property type="project" value="UniProtKB-SubCell"/>
</dbReference>
<feature type="region of interest" description="Disordered" evidence="8">
    <location>
        <begin position="1"/>
        <end position="147"/>
    </location>
</feature>
<feature type="region of interest" description="Disordered" evidence="8">
    <location>
        <begin position="518"/>
        <end position="540"/>
    </location>
</feature>
<dbReference type="Pfam" id="PF08911">
    <property type="entry name" value="NUP50"/>
    <property type="match status" value="1"/>
</dbReference>
<feature type="compositionally biased region" description="Low complexity" evidence="8">
    <location>
        <begin position="403"/>
        <end position="436"/>
    </location>
</feature>
<evidence type="ECO:0000256" key="6">
    <source>
        <dbReference type="ARBA" id="ARBA00023132"/>
    </source>
</evidence>
<evidence type="ECO:0000256" key="1">
    <source>
        <dbReference type="ARBA" id="ARBA00004567"/>
    </source>
</evidence>
<dbReference type="EMBL" id="FQNC01000016">
    <property type="protein sequence ID" value="SGY18962.1"/>
    <property type="molecule type" value="Genomic_DNA"/>
</dbReference>
<evidence type="ECO:0000256" key="8">
    <source>
        <dbReference type="SAM" id="MobiDB-lite"/>
    </source>
</evidence>
<feature type="compositionally biased region" description="Low complexity" evidence="8">
    <location>
        <begin position="60"/>
        <end position="90"/>
    </location>
</feature>
<feature type="compositionally biased region" description="Low complexity" evidence="8">
    <location>
        <begin position="526"/>
        <end position="540"/>
    </location>
</feature>
<dbReference type="STRING" id="796604.A0A2X0MNJ0"/>
<dbReference type="GO" id="GO:0051028">
    <property type="term" value="P:mRNA transport"/>
    <property type="evidence" value="ECO:0007669"/>
    <property type="project" value="UniProtKB-KW"/>
</dbReference>
<dbReference type="AlphaFoldDB" id="A0A2X0MNJ0"/>
<keyword evidence="2" id="KW-0813">Transport</keyword>
<evidence type="ECO:0000313" key="10">
    <source>
        <dbReference type="EMBL" id="SGY18962.1"/>
    </source>
</evidence>
<keyword evidence="7" id="KW-0539">Nucleus</keyword>
<dbReference type="SUPFAM" id="SSF50729">
    <property type="entry name" value="PH domain-like"/>
    <property type="match status" value="1"/>
</dbReference>
<feature type="compositionally biased region" description="Polar residues" evidence="8">
    <location>
        <begin position="193"/>
        <end position="203"/>
    </location>
</feature>
<evidence type="ECO:0000256" key="3">
    <source>
        <dbReference type="ARBA" id="ARBA00022816"/>
    </source>
</evidence>
<gene>
    <name evidence="10" type="primary">BQ5605_C014g07519</name>
    <name evidence="10" type="ORF">BQ5605_C014G07519</name>
</gene>
<sequence>MAKRGADKQLTDQNWERDASDDEDNNSKGSGEASFKTAAPEALAGRRIRGLPQRKGAGGPTPAAATSTSSAAAPTPSPFGSFSGFGAAPGIPTSNPFAGFGSTPTAPSTEETPAKPNPFAATTFSFGSTAPSSDTTANKPAPSAAPSTGFSLGGSSFGASSTTTPSTTAALFGSASTSAFTFGSTPKQPEPTKPSTNGGSDTTTPALTYYLGLRGLNISLLEALTKEIDADPFMNLAGQGFDAMKQKYESLRTKIEADYIKAGGKADANGFSAASTSSTSSSTPAFSFSSSSSSTPAFSFSTAPSDPAPASSPAAAPSFSSFTSPPVPAAVASTPKIAEETSKSTAPAVSALAPPAPPATFSWGGDVVKPTPATSSPSAPVTGGFIFKPDAAKNGDVEKSGFSFPSGTAPPAAAPSVTSSATTASSSSLTVASKPSQYGSVAKRVSQLANAPTAPSPLRFGESVSPPLSPVRDEAQDLNEAEKKTADAEVPKKDYSTVAPPAPFSFGGSFGAIAKSGTEVAKDKPATSTSAVSFGSSSTAPASITATTAPLSSAPPPAFSFNTPIKFGSSASVLSKPTASPPLATTFGAGSPPSFGFGAALGKPLSASTSTSSAGFNFGAGSTPGFSFGAGAPAFGATSTTGSSSSTPAFSFGSTAASSAAPSATASFSFGASVTNTPVPPASTEAFTDDSIPTSEHDDGLETKDLGPAEGEEDEMTLAEARGRAYEIGKAGENNLLAVVNLFVKERKDEAGKVVKRLLARNETSKAVVLNFRLHSGFTVKLEKMFLTFQGFSGSDPKIYRVRFKGVTEATAFKEALEEAAKGLK</sequence>
<feature type="domain" description="RanBD1" evidence="9">
    <location>
        <begin position="698"/>
        <end position="820"/>
    </location>
</feature>
<feature type="compositionally biased region" description="Basic and acidic residues" evidence="8">
    <location>
        <begin position="695"/>
        <end position="707"/>
    </location>
</feature>
<feature type="region of interest" description="Disordered" evidence="8">
    <location>
        <begin position="396"/>
        <end position="496"/>
    </location>
</feature>
<dbReference type="InterPro" id="IPR000156">
    <property type="entry name" value="Ran_bind_dom"/>
</dbReference>
<keyword evidence="3" id="KW-0509">mRNA transport</keyword>
<dbReference type="Gene3D" id="2.30.29.30">
    <property type="entry name" value="Pleckstrin-homology domain (PH domain)/Phosphotyrosine-binding domain (PTB)"/>
    <property type="match status" value="1"/>
</dbReference>
<proteinExistence type="predicted"/>
<comment type="subcellular location">
    <subcellularLocation>
        <location evidence="1">Nucleus</location>
        <location evidence="1">Nuclear pore complex</location>
    </subcellularLocation>
</comment>
<evidence type="ECO:0000256" key="4">
    <source>
        <dbReference type="ARBA" id="ARBA00022927"/>
    </source>
</evidence>